<evidence type="ECO:0000259" key="1">
    <source>
        <dbReference type="Pfam" id="PF00534"/>
    </source>
</evidence>
<organism evidence="3 4">
    <name type="scientific">Gallintestinimicrobium propionicum</name>
    <dbReference type="NCBI Taxonomy" id="2981770"/>
    <lineage>
        <taxon>Bacteria</taxon>
        <taxon>Bacillati</taxon>
        <taxon>Bacillota</taxon>
        <taxon>Clostridia</taxon>
        <taxon>Lachnospirales</taxon>
        <taxon>Lachnospiraceae</taxon>
        <taxon>Gallintestinimicrobium</taxon>
    </lineage>
</organism>
<dbReference type="EC" id="2.4.-.-" evidence="3"/>
<comment type="caution">
    <text evidence="3">The sequence shown here is derived from an EMBL/GenBank/DDBJ whole genome shotgun (WGS) entry which is preliminary data.</text>
</comment>
<dbReference type="PANTHER" id="PTHR12526:SF630">
    <property type="entry name" value="GLYCOSYLTRANSFERASE"/>
    <property type="match status" value="1"/>
</dbReference>
<dbReference type="SUPFAM" id="SSF53756">
    <property type="entry name" value="UDP-Glycosyltransferase/glycogen phosphorylase"/>
    <property type="match status" value="1"/>
</dbReference>
<reference evidence="3 4" key="1">
    <citation type="submission" date="2021-10" db="EMBL/GenBank/DDBJ databases">
        <title>Anaerobic single-cell dispensing facilitates the cultivation of human gut bacteria.</title>
        <authorList>
            <person name="Afrizal A."/>
        </authorList>
    </citation>
    <scope>NUCLEOTIDE SEQUENCE [LARGE SCALE GENOMIC DNA]</scope>
    <source>
        <strain evidence="3 4">CLA-AA-H244</strain>
    </source>
</reference>
<gene>
    <name evidence="3" type="ORF">LKD45_02530</name>
</gene>
<name>A0AAE3ATL3_9FIRM</name>
<dbReference type="Gene3D" id="3.40.50.2000">
    <property type="entry name" value="Glycogen Phosphorylase B"/>
    <property type="match status" value="2"/>
</dbReference>
<feature type="domain" description="Glycosyl transferase family 1" evidence="1">
    <location>
        <begin position="184"/>
        <end position="342"/>
    </location>
</feature>
<keyword evidence="4" id="KW-1185">Reference proteome</keyword>
<dbReference type="Proteomes" id="UP001199355">
    <property type="component" value="Unassembled WGS sequence"/>
</dbReference>
<keyword evidence="3" id="KW-0808">Transferase</keyword>
<protein>
    <submittedName>
        <fullName evidence="3">Glycosyltransferase</fullName>
        <ecNumber evidence="3">2.4.-.-</ecNumber>
    </submittedName>
</protein>
<dbReference type="Pfam" id="PF00534">
    <property type="entry name" value="Glycos_transf_1"/>
    <property type="match status" value="1"/>
</dbReference>
<feature type="domain" description="Glycosyltransferase subfamily 4-like N-terminal" evidence="2">
    <location>
        <begin position="14"/>
        <end position="168"/>
    </location>
</feature>
<evidence type="ECO:0000313" key="3">
    <source>
        <dbReference type="EMBL" id="MCC2166586.1"/>
    </source>
</evidence>
<dbReference type="GO" id="GO:0016757">
    <property type="term" value="F:glycosyltransferase activity"/>
    <property type="evidence" value="ECO:0007669"/>
    <property type="project" value="UniProtKB-KW"/>
</dbReference>
<sequence>MQKIAFHLNSLQQGGAERVVSNLANRFAKEGYEVVIATEWYGTDEFALDQKVRRVHVGLTGEDESRSRISKMLRRIWYLRRFMKKEKPDVVVAFTRGVLYRALAAGIGTGIPVVISVRTDPVGHYDKKADKLRIPLLFPHAAGCVFQTEGAKAFFAPYLQENSRIILNPLNPKYVGVPEPAVRTKDVVQSGRLVDFKNQPMLIRAFLKVHEKHPDYTLKIYGPDSKDGTKEILESIIHENHAEDFVKLMGGSNTLEKDLADAALYAFSSDWEGLPNALMEAMALGLPVVSTDCPCGGPKTLIEDGVNGLLVPIMDEKAMTDGILRLIEDRELAERLGREARKISERANEDAVFEQWQTYLQECCKKNR</sequence>
<dbReference type="RefSeq" id="WP_308727666.1">
    <property type="nucleotide sequence ID" value="NZ_JAJEQF010000003.1"/>
</dbReference>
<proteinExistence type="predicted"/>
<evidence type="ECO:0000313" key="4">
    <source>
        <dbReference type="Proteomes" id="UP001199355"/>
    </source>
</evidence>
<accession>A0AAE3ATL3</accession>
<keyword evidence="3" id="KW-0328">Glycosyltransferase</keyword>
<dbReference type="InterPro" id="IPR028098">
    <property type="entry name" value="Glyco_trans_4-like_N"/>
</dbReference>
<dbReference type="AlphaFoldDB" id="A0AAE3ATL3"/>
<dbReference type="InterPro" id="IPR001296">
    <property type="entry name" value="Glyco_trans_1"/>
</dbReference>
<dbReference type="PANTHER" id="PTHR12526">
    <property type="entry name" value="GLYCOSYLTRANSFERASE"/>
    <property type="match status" value="1"/>
</dbReference>
<dbReference type="Pfam" id="PF13439">
    <property type="entry name" value="Glyco_transf_4"/>
    <property type="match status" value="1"/>
</dbReference>
<evidence type="ECO:0000259" key="2">
    <source>
        <dbReference type="Pfam" id="PF13439"/>
    </source>
</evidence>
<dbReference type="EMBL" id="JAJEQF010000003">
    <property type="protein sequence ID" value="MCC2166586.1"/>
    <property type="molecule type" value="Genomic_DNA"/>
</dbReference>